<evidence type="ECO:0000256" key="9">
    <source>
        <dbReference type="ARBA" id="ARBA00048793"/>
    </source>
</evidence>
<evidence type="ECO:0000256" key="2">
    <source>
        <dbReference type="ARBA" id="ARBA00007870"/>
    </source>
</evidence>
<dbReference type="EC" id="1.1.1.169" evidence="3 10"/>
<dbReference type="GO" id="GO:0008677">
    <property type="term" value="F:2-dehydropantoate 2-reductase activity"/>
    <property type="evidence" value="ECO:0007669"/>
    <property type="project" value="UniProtKB-EC"/>
</dbReference>
<keyword evidence="7 10" id="KW-0560">Oxidoreductase</keyword>
<dbReference type="InterPro" id="IPR050838">
    <property type="entry name" value="Ketopantoate_reductase"/>
</dbReference>
<dbReference type="InterPro" id="IPR013328">
    <property type="entry name" value="6PGD_dom2"/>
</dbReference>
<dbReference type="SUPFAM" id="SSF48179">
    <property type="entry name" value="6-phosphogluconate dehydrogenase C-terminal domain-like"/>
    <property type="match status" value="1"/>
</dbReference>
<dbReference type="UniPathway" id="UPA00028">
    <property type="reaction ID" value="UER00004"/>
</dbReference>
<keyword evidence="14" id="KW-1185">Reference proteome</keyword>
<dbReference type="InterPro" id="IPR003710">
    <property type="entry name" value="ApbA"/>
</dbReference>
<dbReference type="NCBIfam" id="TIGR00745">
    <property type="entry name" value="apbA_panE"/>
    <property type="match status" value="1"/>
</dbReference>
<protein>
    <recommendedName>
        <fullName evidence="4 10">2-dehydropantoate 2-reductase</fullName>
        <ecNumber evidence="3 10">1.1.1.169</ecNumber>
    </recommendedName>
    <alternativeName>
        <fullName evidence="8 10">Ketopantoate reductase</fullName>
    </alternativeName>
</protein>
<evidence type="ECO:0000256" key="5">
    <source>
        <dbReference type="ARBA" id="ARBA00022655"/>
    </source>
</evidence>
<dbReference type="Gene3D" id="1.10.1040.10">
    <property type="entry name" value="N-(1-d-carboxylethyl)-l-norvaline Dehydrogenase, domain 2"/>
    <property type="match status" value="1"/>
</dbReference>
<evidence type="ECO:0000256" key="1">
    <source>
        <dbReference type="ARBA" id="ARBA00004994"/>
    </source>
</evidence>
<comment type="pathway">
    <text evidence="1 10">Cofactor biosynthesis; (R)-pantothenate biosynthesis; (R)-pantoate from 3-methyl-2-oxobutanoate: step 2/2.</text>
</comment>
<evidence type="ECO:0000256" key="7">
    <source>
        <dbReference type="ARBA" id="ARBA00023002"/>
    </source>
</evidence>
<dbReference type="InterPro" id="IPR036291">
    <property type="entry name" value="NAD(P)-bd_dom_sf"/>
</dbReference>
<dbReference type="GO" id="GO:0015940">
    <property type="term" value="P:pantothenate biosynthetic process"/>
    <property type="evidence" value="ECO:0007669"/>
    <property type="project" value="UniProtKB-UniPathway"/>
</dbReference>
<gene>
    <name evidence="13" type="ORF">CEY11_19170</name>
</gene>
<organism evidence="13 14">
    <name type="scientific">Candidimonas nitroreducens</name>
    <dbReference type="NCBI Taxonomy" id="683354"/>
    <lineage>
        <taxon>Bacteria</taxon>
        <taxon>Pseudomonadati</taxon>
        <taxon>Pseudomonadota</taxon>
        <taxon>Betaproteobacteria</taxon>
        <taxon>Burkholderiales</taxon>
        <taxon>Alcaligenaceae</taxon>
        <taxon>Candidimonas</taxon>
    </lineage>
</organism>
<evidence type="ECO:0000256" key="6">
    <source>
        <dbReference type="ARBA" id="ARBA00022857"/>
    </source>
</evidence>
<dbReference type="Proteomes" id="UP000214603">
    <property type="component" value="Unassembled WGS sequence"/>
</dbReference>
<feature type="domain" description="Ketopantoate reductase N-terminal" evidence="11">
    <location>
        <begin position="31"/>
        <end position="178"/>
    </location>
</feature>
<dbReference type="Pfam" id="PF08546">
    <property type="entry name" value="ApbA_C"/>
    <property type="match status" value="1"/>
</dbReference>
<dbReference type="EMBL" id="NJIH01000011">
    <property type="protein sequence ID" value="OWT56153.1"/>
    <property type="molecule type" value="Genomic_DNA"/>
</dbReference>
<dbReference type="SUPFAM" id="SSF51735">
    <property type="entry name" value="NAD(P)-binding Rossmann-fold domains"/>
    <property type="match status" value="1"/>
</dbReference>
<dbReference type="GO" id="GO:0005737">
    <property type="term" value="C:cytoplasm"/>
    <property type="evidence" value="ECO:0007669"/>
    <property type="project" value="TreeGrafter"/>
</dbReference>
<name>A0A225M7E4_9BURK</name>
<evidence type="ECO:0000256" key="4">
    <source>
        <dbReference type="ARBA" id="ARBA00019465"/>
    </source>
</evidence>
<comment type="function">
    <text evidence="10">Catalyzes the NADPH-dependent reduction of ketopantoate into pantoic acid.</text>
</comment>
<keyword evidence="6 10" id="KW-0521">NADP</keyword>
<dbReference type="InterPro" id="IPR008927">
    <property type="entry name" value="6-PGluconate_DH-like_C_sf"/>
</dbReference>
<evidence type="ECO:0000256" key="8">
    <source>
        <dbReference type="ARBA" id="ARBA00032024"/>
    </source>
</evidence>
<evidence type="ECO:0000256" key="10">
    <source>
        <dbReference type="RuleBase" id="RU362068"/>
    </source>
</evidence>
<dbReference type="GO" id="GO:0050661">
    <property type="term" value="F:NADP binding"/>
    <property type="evidence" value="ECO:0007669"/>
    <property type="project" value="TreeGrafter"/>
</dbReference>
<accession>A0A225M7E4</accession>
<sequence>MRWIAARRRCSMSGSGRFSAGACIMSHRPRILVVGCGAMGGIFAAHLAHVAEVAVLDTDAAHVAAMRRDGLRIEGGEDRAAALRAETGAAALHGHVFDVILFLVKSGHTASALAELRPLLGNEPLLVTLQNGMGNSEILETGSHCKVLRGVVLDAGRYLGPGRVEHLIRGNTTWLGPTRGTVGDCAWLADVLNAAGLPTRTLADPMDAVWSKLVFNSVMNPIGALLLGVNAARYGSPEICALIDDMAAECTQVVRALGGRYAFDPLTLVKETRAGLRPVTRHAGSMALDIANGAATEIDELTGYIVREGDRLKVPVPACRTVYRLVKGLEAARAWQLRQP</sequence>
<dbReference type="InterPro" id="IPR013332">
    <property type="entry name" value="KPR_N"/>
</dbReference>
<comment type="similarity">
    <text evidence="2 10">Belongs to the ketopantoate reductase family.</text>
</comment>
<dbReference type="PANTHER" id="PTHR43765">
    <property type="entry name" value="2-DEHYDROPANTOATE 2-REDUCTASE-RELATED"/>
    <property type="match status" value="1"/>
</dbReference>
<evidence type="ECO:0000259" key="12">
    <source>
        <dbReference type="Pfam" id="PF08546"/>
    </source>
</evidence>
<dbReference type="PANTHER" id="PTHR43765:SF2">
    <property type="entry name" value="2-DEHYDROPANTOATE 2-REDUCTASE"/>
    <property type="match status" value="1"/>
</dbReference>
<dbReference type="AlphaFoldDB" id="A0A225M7E4"/>
<reference evidence="14" key="1">
    <citation type="submission" date="2017-06" db="EMBL/GenBank/DDBJ databases">
        <title>Herbaspirillum phytohormonus sp. nov., isolated from the root nodule of Robinia pseudoacacia in lead-zinc mine.</title>
        <authorList>
            <person name="Fan M."/>
            <person name="Lin Y."/>
        </authorList>
    </citation>
    <scope>NUCLEOTIDE SEQUENCE [LARGE SCALE GENOMIC DNA]</scope>
    <source>
        <strain evidence="14">SC-089</strain>
    </source>
</reference>
<evidence type="ECO:0000256" key="3">
    <source>
        <dbReference type="ARBA" id="ARBA00013014"/>
    </source>
</evidence>
<proteinExistence type="inferred from homology"/>
<keyword evidence="5 10" id="KW-0566">Pantothenate biosynthesis</keyword>
<evidence type="ECO:0000313" key="14">
    <source>
        <dbReference type="Proteomes" id="UP000214603"/>
    </source>
</evidence>
<comment type="catalytic activity">
    <reaction evidence="9 10">
        <text>(R)-pantoate + NADP(+) = 2-dehydropantoate + NADPH + H(+)</text>
        <dbReference type="Rhea" id="RHEA:16233"/>
        <dbReference type="ChEBI" id="CHEBI:11561"/>
        <dbReference type="ChEBI" id="CHEBI:15378"/>
        <dbReference type="ChEBI" id="CHEBI:15980"/>
        <dbReference type="ChEBI" id="CHEBI:57783"/>
        <dbReference type="ChEBI" id="CHEBI:58349"/>
        <dbReference type="EC" id="1.1.1.169"/>
    </reaction>
</comment>
<evidence type="ECO:0000313" key="13">
    <source>
        <dbReference type="EMBL" id="OWT56153.1"/>
    </source>
</evidence>
<dbReference type="InterPro" id="IPR013752">
    <property type="entry name" value="KPA_reductase"/>
</dbReference>
<dbReference type="Gene3D" id="3.40.50.720">
    <property type="entry name" value="NAD(P)-binding Rossmann-like Domain"/>
    <property type="match status" value="1"/>
</dbReference>
<dbReference type="Pfam" id="PF02558">
    <property type="entry name" value="ApbA"/>
    <property type="match status" value="1"/>
</dbReference>
<evidence type="ECO:0000259" key="11">
    <source>
        <dbReference type="Pfam" id="PF02558"/>
    </source>
</evidence>
<feature type="domain" description="Ketopantoate reductase C-terminal" evidence="12">
    <location>
        <begin position="206"/>
        <end position="330"/>
    </location>
</feature>
<comment type="caution">
    <text evidence="13">The sequence shown here is derived from an EMBL/GenBank/DDBJ whole genome shotgun (WGS) entry which is preliminary data.</text>
</comment>